<dbReference type="Gene3D" id="2.60.40.10">
    <property type="entry name" value="Immunoglobulins"/>
    <property type="match status" value="2"/>
</dbReference>
<dbReference type="InterPro" id="IPR013783">
    <property type="entry name" value="Ig-like_fold"/>
</dbReference>
<protein>
    <recommendedName>
        <fullName evidence="4">Ig-like domain-containing protein</fullName>
    </recommendedName>
</protein>
<evidence type="ECO:0008006" key="4">
    <source>
        <dbReference type="Google" id="ProtNLM"/>
    </source>
</evidence>
<dbReference type="Pfam" id="PF21339">
    <property type="entry name" value="VEGFR-1-like_Ig-like"/>
    <property type="match status" value="1"/>
</dbReference>
<dbReference type="AlphaFoldDB" id="W5JRZ7"/>
<reference evidence="2" key="4">
    <citation type="submission" date="2015-06" db="UniProtKB">
        <authorList>
            <consortium name="EnsemblMetazoa"/>
        </authorList>
    </citation>
    <scope>IDENTIFICATION</scope>
</reference>
<sequence length="203" mass="23590">MVKCKFNYPIIWKAYDGYFDWMPPTVKNSSFFSESEKRYVSILTIGYTSAATVGRYYCVVSEMKNEDMDDMVAEDFASHVYLFVIDYKQPLVPTNERSYYMTHDKFVIPCKPSYRDIEVELCNKDEKCLTVSDSTRGFTISKTSSIISEDGMLYCKCDNASYAVHILPADDWLDNNYEPIKIAQLDERKRKPYYITTQNAIAI</sequence>
<evidence type="ECO:0000313" key="3">
    <source>
        <dbReference type="Proteomes" id="UP000000673"/>
    </source>
</evidence>
<dbReference type="EMBL" id="ADMH02000346">
    <property type="protein sequence ID" value="ETN66886.1"/>
    <property type="molecule type" value="Genomic_DNA"/>
</dbReference>
<dbReference type="VEuPathDB" id="VectorBase:ADAR2_006104"/>
<reference evidence="1" key="3">
    <citation type="journal article" date="2013" name="Nucleic Acids Res.">
        <title>The genome of Anopheles darlingi, the main neotropical malaria vector.</title>
        <authorList>
            <person name="Marinotti O."/>
            <person name="Cerqueira G.C."/>
            <person name="de Almeida L.G."/>
            <person name="Ferro M.I."/>
            <person name="Loreto E.L."/>
            <person name="Zaha A."/>
            <person name="Teixeira S.M."/>
            <person name="Wespiser A.R."/>
            <person name="Almeida E Silva A."/>
            <person name="Schlindwein A.D."/>
            <person name="Pacheco A.C."/>
            <person name="Silva A.L."/>
            <person name="Graveley B.R."/>
            <person name="Walenz B.P."/>
            <person name="Lima Bde A."/>
            <person name="Ribeiro C.A."/>
            <person name="Nunes-Silva C.G."/>
            <person name="de Carvalho C.R."/>
            <person name="Soares C.M."/>
            <person name="de Menezes C.B."/>
            <person name="Matiolli C."/>
            <person name="Caffrey D."/>
            <person name="Araujo D.A."/>
            <person name="de Oliveira D.M."/>
            <person name="Golenbock D."/>
            <person name="Grisard E.C."/>
            <person name="Fantinatti-Garboggini F."/>
            <person name="de Carvalho F.M."/>
            <person name="Barcellos F.G."/>
            <person name="Prosdocimi F."/>
            <person name="May G."/>
            <person name="Azevedo Junior G.M."/>
            <person name="Guimaraes G.M."/>
            <person name="Goldman G.H."/>
            <person name="Padilha I.Q."/>
            <person name="Batista Jda S."/>
            <person name="Ferro J.A."/>
            <person name="Ribeiro J.M."/>
            <person name="Fietto J.L."/>
            <person name="Dabbas K.M."/>
            <person name="Cerdeira L."/>
            <person name="Agnez-Lima L.F."/>
            <person name="Brocchi M."/>
            <person name="de Carvalho M.O."/>
            <person name="Teixeira Mde M."/>
            <person name="Diniz Maia Mde M."/>
            <person name="Goldman M.H."/>
            <person name="Cruz Schneider M.P."/>
            <person name="Felipe M.S."/>
            <person name="Hungria M."/>
            <person name="Nicolas M.F."/>
            <person name="Pereira M."/>
            <person name="Montes M.A."/>
            <person name="Cantao M.E."/>
            <person name="Vincentz M."/>
            <person name="Rafael M.S."/>
            <person name="Silverman N."/>
            <person name="Stoco P.H."/>
            <person name="Souza R.C."/>
            <person name="Vicentini R."/>
            <person name="Gazzinelli R.T."/>
            <person name="Neves Rde O."/>
            <person name="Silva R."/>
            <person name="Astolfi-Filho S."/>
            <person name="Maciel T.E."/>
            <person name="Urmenyi T.P."/>
            <person name="Tadei W.P."/>
            <person name="Camargo E.P."/>
            <person name="de Vasconcelos A.T."/>
        </authorList>
    </citation>
    <scope>NUCLEOTIDE SEQUENCE</scope>
</reference>
<proteinExistence type="predicted"/>
<reference evidence="1 3" key="1">
    <citation type="journal article" date="2010" name="BMC Genomics">
        <title>Combination of measures distinguishes pre-miRNAs from other stem-loops in the genome of the newly sequenced Anopheles darlingi.</title>
        <authorList>
            <person name="Mendes N.D."/>
            <person name="Freitas A.T."/>
            <person name="Vasconcelos A.T."/>
            <person name="Sagot M.F."/>
        </authorList>
    </citation>
    <scope>NUCLEOTIDE SEQUENCE</scope>
</reference>
<dbReference type="EnsemblMetazoa" id="ADAC001317-RA">
    <property type="protein sequence ID" value="ADAC001317-PA"/>
    <property type="gene ID" value="ADAC001317"/>
</dbReference>
<dbReference type="STRING" id="43151.W5JRZ7"/>
<dbReference type="Proteomes" id="UP000000673">
    <property type="component" value="Unassembled WGS sequence"/>
</dbReference>
<evidence type="ECO:0000313" key="2">
    <source>
        <dbReference type="EnsemblMetazoa" id="ADAC001317-PA"/>
    </source>
</evidence>
<dbReference type="VEuPathDB" id="VectorBase:ADAC001317"/>
<organism evidence="1">
    <name type="scientific">Anopheles darlingi</name>
    <name type="common">Mosquito</name>
    <dbReference type="NCBI Taxonomy" id="43151"/>
    <lineage>
        <taxon>Eukaryota</taxon>
        <taxon>Metazoa</taxon>
        <taxon>Ecdysozoa</taxon>
        <taxon>Arthropoda</taxon>
        <taxon>Hexapoda</taxon>
        <taxon>Insecta</taxon>
        <taxon>Pterygota</taxon>
        <taxon>Neoptera</taxon>
        <taxon>Endopterygota</taxon>
        <taxon>Diptera</taxon>
        <taxon>Nematocera</taxon>
        <taxon>Culicoidea</taxon>
        <taxon>Culicidae</taxon>
        <taxon>Anophelinae</taxon>
        <taxon>Anopheles</taxon>
    </lineage>
</organism>
<accession>W5JRZ7</accession>
<keyword evidence="3" id="KW-1185">Reference proteome</keyword>
<dbReference type="HOGENOM" id="CLU_1349897_0_0_1"/>
<name>W5JRZ7_ANODA</name>
<gene>
    <name evidence="1" type="ORF">AND_001317</name>
</gene>
<reference evidence="1" key="2">
    <citation type="submission" date="2010-05" db="EMBL/GenBank/DDBJ databases">
        <authorList>
            <person name="Almeida L.G."/>
            <person name="Nicolas M.F."/>
            <person name="Souza R.C."/>
            <person name="Vasconcelos A.T.R."/>
        </authorList>
    </citation>
    <scope>NUCLEOTIDE SEQUENCE</scope>
</reference>
<evidence type="ECO:0000313" key="1">
    <source>
        <dbReference type="EMBL" id="ETN66886.1"/>
    </source>
</evidence>